<dbReference type="InterPro" id="IPR013766">
    <property type="entry name" value="Thioredoxin_domain"/>
</dbReference>
<dbReference type="SUPFAM" id="SSF52833">
    <property type="entry name" value="Thioredoxin-like"/>
    <property type="match status" value="1"/>
</dbReference>
<reference evidence="7" key="1">
    <citation type="journal article" date="2014" name="Int. J. Syst. Evol. Microbiol.">
        <title>Complete genome sequence of Corynebacterium casei LMG S-19264T (=DSM 44701T), isolated from a smear-ripened cheese.</title>
        <authorList>
            <consortium name="US DOE Joint Genome Institute (JGI-PGF)"/>
            <person name="Walter F."/>
            <person name="Albersmeier A."/>
            <person name="Kalinowski J."/>
            <person name="Ruckert C."/>
        </authorList>
    </citation>
    <scope>NUCLEOTIDE SEQUENCE</scope>
    <source>
        <strain evidence="7">CGMCC 1.12426</strain>
    </source>
</reference>
<dbReference type="GO" id="GO:0045454">
    <property type="term" value="P:cell redox homeostasis"/>
    <property type="evidence" value="ECO:0007669"/>
    <property type="project" value="TreeGrafter"/>
</dbReference>
<evidence type="ECO:0000256" key="5">
    <source>
        <dbReference type="ARBA" id="ARBA00023284"/>
    </source>
</evidence>
<dbReference type="Gene3D" id="3.40.30.10">
    <property type="entry name" value="Glutaredoxin"/>
    <property type="match status" value="1"/>
</dbReference>
<keyword evidence="2" id="KW-0049">Antioxidant</keyword>
<dbReference type="InterPro" id="IPR050924">
    <property type="entry name" value="Peroxiredoxin_BCP/PrxQ"/>
</dbReference>
<dbReference type="InterPro" id="IPR036249">
    <property type="entry name" value="Thioredoxin-like_sf"/>
</dbReference>
<dbReference type="InterPro" id="IPR013740">
    <property type="entry name" value="Redoxin"/>
</dbReference>
<keyword evidence="5" id="KW-0676">Redox-active center</keyword>
<dbReference type="CDD" id="cd03017">
    <property type="entry name" value="PRX_BCP"/>
    <property type="match status" value="1"/>
</dbReference>
<gene>
    <name evidence="7" type="primary">bcpB</name>
    <name evidence="7" type="ORF">GCM10011316_18970</name>
</gene>
<proteinExistence type="predicted"/>
<accession>A0A916TIR1</accession>
<dbReference type="PANTHER" id="PTHR42801:SF21">
    <property type="entry name" value="BCPB PROTEIN"/>
    <property type="match status" value="1"/>
</dbReference>
<keyword evidence="8" id="KW-1185">Reference proteome</keyword>
<evidence type="ECO:0000259" key="6">
    <source>
        <dbReference type="PROSITE" id="PS51352"/>
    </source>
</evidence>
<name>A0A916TIR1_9HYPH</name>
<dbReference type="GO" id="GO:0034599">
    <property type="term" value="P:cellular response to oxidative stress"/>
    <property type="evidence" value="ECO:0007669"/>
    <property type="project" value="TreeGrafter"/>
</dbReference>
<dbReference type="GO" id="GO:0005737">
    <property type="term" value="C:cytoplasm"/>
    <property type="evidence" value="ECO:0007669"/>
    <property type="project" value="TreeGrafter"/>
</dbReference>
<dbReference type="GO" id="GO:0008379">
    <property type="term" value="F:thioredoxin peroxidase activity"/>
    <property type="evidence" value="ECO:0007669"/>
    <property type="project" value="TreeGrafter"/>
</dbReference>
<evidence type="ECO:0000313" key="7">
    <source>
        <dbReference type="EMBL" id="GGB47042.1"/>
    </source>
</evidence>
<feature type="domain" description="Thioredoxin" evidence="6">
    <location>
        <begin position="23"/>
        <end position="188"/>
    </location>
</feature>
<protein>
    <submittedName>
        <fullName evidence="7">Peroxiredoxin</fullName>
    </submittedName>
</protein>
<dbReference type="PANTHER" id="PTHR42801">
    <property type="entry name" value="THIOREDOXIN-DEPENDENT PEROXIDE REDUCTASE"/>
    <property type="match status" value="1"/>
</dbReference>
<evidence type="ECO:0000256" key="4">
    <source>
        <dbReference type="ARBA" id="ARBA00023157"/>
    </source>
</evidence>
<keyword evidence="4" id="KW-1015">Disulfide bond</keyword>
<dbReference type="Proteomes" id="UP000605148">
    <property type="component" value="Unassembled WGS sequence"/>
</dbReference>
<keyword evidence="3" id="KW-0560">Oxidoreductase</keyword>
<evidence type="ECO:0000256" key="2">
    <source>
        <dbReference type="ARBA" id="ARBA00022862"/>
    </source>
</evidence>
<evidence type="ECO:0000256" key="3">
    <source>
        <dbReference type="ARBA" id="ARBA00023002"/>
    </source>
</evidence>
<reference evidence="7" key="2">
    <citation type="submission" date="2020-09" db="EMBL/GenBank/DDBJ databases">
        <authorList>
            <person name="Sun Q."/>
            <person name="Zhou Y."/>
        </authorList>
    </citation>
    <scope>NUCLEOTIDE SEQUENCE</scope>
    <source>
        <strain evidence="7">CGMCC 1.12426</strain>
    </source>
</reference>
<dbReference type="PROSITE" id="PS51352">
    <property type="entry name" value="THIOREDOXIN_2"/>
    <property type="match status" value="1"/>
</dbReference>
<dbReference type="AlphaFoldDB" id="A0A916TIR1"/>
<dbReference type="RefSeq" id="WP_150496007.1">
    <property type="nucleotide sequence ID" value="NZ_BMFA01000005.1"/>
</dbReference>
<keyword evidence="1" id="KW-0575">Peroxidase</keyword>
<evidence type="ECO:0000313" key="8">
    <source>
        <dbReference type="Proteomes" id="UP000605148"/>
    </source>
</evidence>
<comment type="caution">
    <text evidence="7">The sequence shown here is derived from an EMBL/GenBank/DDBJ whole genome shotgun (WGS) entry which is preliminary data.</text>
</comment>
<dbReference type="Pfam" id="PF08534">
    <property type="entry name" value="Redoxin"/>
    <property type="match status" value="1"/>
</dbReference>
<organism evidence="7 8">
    <name type="scientific">Roseibium aquae</name>
    <dbReference type="NCBI Taxonomy" id="1323746"/>
    <lineage>
        <taxon>Bacteria</taxon>
        <taxon>Pseudomonadati</taxon>
        <taxon>Pseudomonadota</taxon>
        <taxon>Alphaproteobacteria</taxon>
        <taxon>Hyphomicrobiales</taxon>
        <taxon>Stappiaceae</taxon>
        <taxon>Roseibium</taxon>
    </lineage>
</organism>
<evidence type="ECO:0000256" key="1">
    <source>
        <dbReference type="ARBA" id="ARBA00022559"/>
    </source>
</evidence>
<sequence length="188" mass="20770">MDPVQTVDWSMLPAPHDDGACDHLTQLRLPSIQLPATVGGPIDPGQLDGTVVIYVYPMTGRPDRSLPSGWNDIPGARGCTPQSCAFRDHYQELRSAGATHVFGPSNQSPEDQREAADRLHMPFPLLSDADGQFAGQLRLPSFEADGQRRLKRVTLITRDGAIVKIFYPVFPPDRNAEDVLNWLKQQEA</sequence>
<dbReference type="OrthoDB" id="5296483at2"/>
<dbReference type="EMBL" id="BMFA01000005">
    <property type="protein sequence ID" value="GGB47042.1"/>
    <property type="molecule type" value="Genomic_DNA"/>
</dbReference>